<accession>A0A9X6WNM8</accession>
<dbReference type="EMBL" id="NUVX01000030">
    <property type="protein sequence ID" value="PFJ38851.1"/>
    <property type="molecule type" value="Genomic_DNA"/>
</dbReference>
<proteinExistence type="predicted"/>
<comment type="caution">
    <text evidence="1">The sequence shown here is derived from an EMBL/GenBank/DDBJ whole genome shotgun (WGS) entry which is preliminary data.</text>
</comment>
<dbReference type="AlphaFoldDB" id="A0A9X6WNM8"/>
<reference evidence="1 2" key="1">
    <citation type="submission" date="2017-09" db="EMBL/GenBank/DDBJ databases">
        <title>Large-scale bioinformatics analysis of Bacillus genomes uncovers conserved roles of natural products in bacterial physiology.</title>
        <authorList>
            <consortium name="Agbiome Team Llc"/>
            <person name="Bleich R.M."/>
            <person name="Grubbs K.J."/>
            <person name="Santa Maria K.C."/>
            <person name="Allen S.E."/>
            <person name="Farag S."/>
            <person name="Shank E.A."/>
            <person name="Bowers A."/>
        </authorList>
    </citation>
    <scope>NUCLEOTIDE SEQUENCE [LARGE SCALE GENOMIC DNA]</scope>
    <source>
        <strain evidence="1 2">AFS085496</strain>
    </source>
</reference>
<dbReference type="RefSeq" id="WP_098517073.1">
    <property type="nucleotide sequence ID" value="NZ_NUVX01000030.1"/>
</dbReference>
<organism evidence="1 2">
    <name type="scientific">Bacillus thuringiensis</name>
    <dbReference type="NCBI Taxonomy" id="1428"/>
    <lineage>
        <taxon>Bacteria</taxon>
        <taxon>Bacillati</taxon>
        <taxon>Bacillota</taxon>
        <taxon>Bacilli</taxon>
        <taxon>Bacillales</taxon>
        <taxon>Bacillaceae</taxon>
        <taxon>Bacillus</taxon>
        <taxon>Bacillus cereus group</taxon>
    </lineage>
</organism>
<dbReference type="Proteomes" id="UP000224003">
    <property type="component" value="Unassembled WGS sequence"/>
</dbReference>
<name>A0A9X6WNM8_BACTU</name>
<protein>
    <submittedName>
        <fullName evidence="1">Uncharacterized protein</fullName>
    </submittedName>
</protein>
<evidence type="ECO:0000313" key="1">
    <source>
        <dbReference type="EMBL" id="PFJ38851.1"/>
    </source>
</evidence>
<gene>
    <name evidence="1" type="ORF">COJ15_17395</name>
</gene>
<sequence length="404" mass="48361">MKKLTLKDLKTKIENKVFSYNQPEGKLDFSVSFGTKNIEINIQLVTKSIREVRGMPREIVNKTPFVKIAARLEDVEFGNAFVKFTRVVSDNMRYSNPEGIQVSNETILVMMQCLIEYWKGYKKIKQLNALFLNGSFYPQEIMDEFRMVALKDKDICEFEMYDKVIVKPKNFNISLGCLEEEYQERILRVLQLQNELEHLLDEEKTFTMENLEEKFAYNVENMKFYFENAYFNIKTKDKMVVIEGEEIETFELPYREGVGREILNGVEEQRRVFNLMHPPIRNIKDLMSNQIFTNFPDNMYEKKIEEMDALIGMGKTEEECVEIIDIFEKYKDLKRYEMWRAKGKFKAAKNDDFEYYCVKTEKYFWHILVDKGIEFWMYPSDSNEYPEYIHEALFEVMKRNMKKN</sequence>
<evidence type="ECO:0000313" key="2">
    <source>
        <dbReference type="Proteomes" id="UP000224003"/>
    </source>
</evidence>